<proteinExistence type="predicted"/>
<dbReference type="OrthoDB" id="8193702at2"/>
<dbReference type="RefSeq" id="WP_068730926.1">
    <property type="nucleotide sequence ID" value="NZ_LVYV01000003.1"/>
</dbReference>
<dbReference type="InterPro" id="IPR038740">
    <property type="entry name" value="BioF2-like_GNAT_dom"/>
</dbReference>
<evidence type="ECO:0000313" key="2">
    <source>
        <dbReference type="EMBL" id="KZD24616.1"/>
    </source>
</evidence>
<protein>
    <submittedName>
        <fullName evidence="2">Acyl-CoA acyltransferase</fullName>
    </submittedName>
</protein>
<evidence type="ECO:0000259" key="1">
    <source>
        <dbReference type="Pfam" id="PF13480"/>
    </source>
</evidence>
<dbReference type="Pfam" id="PF13480">
    <property type="entry name" value="Acetyltransf_6"/>
    <property type="match status" value="1"/>
</dbReference>
<dbReference type="STRING" id="943830.A4A58_22405"/>
<gene>
    <name evidence="2" type="ORF">A4A58_22405</name>
</gene>
<organism evidence="2 3">
    <name type="scientific">Tardiphaga robiniae</name>
    <dbReference type="NCBI Taxonomy" id="943830"/>
    <lineage>
        <taxon>Bacteria</taxon>
        <taxon>Pseudomonadati</taxon>
        <taxon>Pseudomonadota</taxon>
        <taxon>Alphaproteobacteria</taxon>
        <taxon>Hyphomicrobiales</taxon>
        <taxon>Nitrobacteraceae</taxon>
        <taxon>Tardiphaga</taxon>
    </lineage>
</organism>
<accession>A0A164ACV9</accession>
<dbReference type="GO" id="GO:0016746">
    <property type="term" value="F:acyltransferase activity"/>
    <property type="evidence" value="ECO:0007669"/>
    <property type="project" value="UniProtKB-KW"/>
</dbReference>
<dbReference type="Proteomes" id="UP000076574">
    <property type="component" value="Unassembled WGS sequence"/>
</dbReference>
<comment type="caution">
    <text evidence="2">The sequence shown here is derived from an EMBL/GenBank/DDBJ whole genome shotgun (WGS) entry which is preliminary data.</text>
</comment>
<sequence>MTMAAVMETPVAMATASRIARVDVISDFSAAEAIWRSLETSEQLSTPYQRFDFQSAWQTHIGVQEGLKPFIIIAYDAAHQPLMLLPLAVSRENGMRVAGYLGGKHVTFNMPLFRRDFAAQATKADIDALLRRIQKHTETVDVLALVRQPKSWIGIDNPLALLPSQASTNDCPVLNMVPGEAPTDRISNSFRKRLKTKEGKYRNLAGYRYMHAKTEAEVKRVLDAFFAIKPLRMAEQNLPNVFAEPGVEAFIHQACTTPRADGYTIDIHALACDEEVIAMFAGVADDNRFSMMFNTYTMSENAKYSPGLILMRTIIDAYAERGVTSLDLGIGGDDYKRMFCKDDEPIFDSFVPLTTRGKLGAMGLSSFAHAKRIVKQTPALLQMAQMLRHAFQR</sequence>
<evidence type="ECO:0000313" key="3">
    <source>
        <dbReference type="Proteomes" id="UP000076574"/>
    </source>
</evidence>
<dbReference type="InterPro" id="IPR016181">
    <property type="entry name" value="Acyl_CoA_acyltransferase"/>
</dbReference>
<feature type="domain" description="BioF2-like acetyltransferase" evidence="1">
    <location>
        <begin position="189"/>
        <end position="337"/>
    </location>
</feature>
<keyword evidence="3" id="KW-1185">Reference proteome</keyword>
<dbReference type="EMBL" id="LVYV01000003">
    <property type="protein sequence ID" value="KZD24616.1"/>
    <property type="molecule type" value="Genomic_DNA"/>
</dbReference>
<dbReference type="SUPFAM" id="SSF55729">
    <property type="entry name" value="Acyl-CoA N-acyltransferases (Nat)"/>
    <property type="match status" value="1"/>
</dbReference>
<reference evidence="2 3" key="1">
    <citation type="submission" date="2016-03" db="EMBL/GenBank/DDBJ databases">
        <title>Microsymbionts genomes from the relict species Vavilovia formosa (Stev.) Fed.</title>
        <authorList>
            <person name="Kopat V."/>
            <person name="Chirak E."/>
            <person name="Kimeklis A."/>
            <person name="Andronov E."/>
        </authorList>
    </citation>
    <scope>NUCLEOTIDE SEQUENCE [LARGE SCALE GENOMIC DNA]</scope>
    <source>
        <strain evidence="2 3">Vaf07</strain>
    </source>
</reference>
<name>A0A164ACV9_9BRAD</name>
<keyword evidence="2" id="KW-0012">Acyltransferase</keyword>
<dbReference type="AlphaFoldDB" id="A0A164ACV9"/>
<keyword evidence="2" id="KW-0808">Transferase</keyword>